<dbReference type="SUPFAM" id="SSF52540">
    <property type="entry name" value="P-loop containing nucleoside triphosphate hydrolases"/>
    <property type="match status" value="1"/>
</dbReference>
<dbReference type="EMBL" id="JAHLUH010000007">
    <property type="protein sequence ID" value="KAG7727097.1"/>
    <property type="molecule type" value="Genomic_DNA"/>
</dbReference>
<dbReference type="PANTHER" id="PTHR10695:SF46">
    <property type="entry name" value="BIFUNCTIONAL COENZYME A SYNTHASE-RELATED"/>
    <property type="match status" value="1"/>
</dbReference>
<evidence type="ECO:0000313" key="4">
    <source>
        <dbReference type="EMBL" id="KAG7727097.1"/>
    </source>
</evidence>
<dbReference type="NCBIfam" id="TIGR00152">
    <property type="entry name" value="dephospho-CoA kinase"/>
    <property type="match status" value="1"/>
</dbReference>
<protein>
    <recommendedName>
        <fullName evidence="8">Dephospho-CoA kinase</fullName>
    </recommendedName>
</protein>
<name>A0AAN6I041_9ASCO</name>
<reference evidence="4 6" key="1">
    <citation type="journal article" date="2021" name="G3 (Bethesda)">
        <title>Genomic diversity, chromosomal rearrangements, and interspecies hybridization in the ogataea polymorpha species complex.</title>
        <authorList>
            <person name="Hanson S.J."/>
            <person name="Cinneide E.O."/>
            <person name="Salzberg L.I."/>
            <person name="Wolfe K.H."/>
            <person name="McGowan J."/>
            <person name="Fitzpatrick D.A."/>
            <person name="Matlin K."/>
        </authorList>
    </citation>
    <scope>NUCLEOTIDE SEQUENCE</scope>
    <source>
        <strain evidence="5">81-436-3</strain>
        <strain evidence="4">83-405-1</strain>
    </source>
</reference>
<dbReference type="AlphaFoldDB" id="A0AAN6I041"/>
<evidence type="ECO:0000256" key="3">
    <source>
        <dbReference type="ARBA" id="ARBA00022840"/>
    </source>
</evidence>
<keyword evidence="6" id="KW-1185">Reference proteome</keyword>
<dbReference type="Gene3D" id="3.40.50.300">
    <property type="entry name" value="P-loop containing nucleotide triphosphate hydrolases"/>
    <property type="match status" value="1"/>
</dbReference>
<accession>A0AAN6I041</accession>
<dbReference type="PANTHER" id="PTHR10695">
    <property type="entry name" value="DEPHOSPHO-COA KINASE-RELATED"/>
    <property type="match status" value="1"/>
</dbReference>
<evidence type="ECO:0000256" key="2">
    <source>
        <dbReference type="ARBA" id="ARBA00022741"/>
    </source>
</evidence>
<evidence type="ECO:0000256" key="1">
    <source>
        <dbReference type="ARBA" id="ARBA00009018"/>
    </source>
</evidence>
<dbReference type="InterPro" id="IPR001977">
    <property type="entry name" value="Depp_CoAkinase"/>
</dbReference>
<dbReference type="GO" id="GO:0005737">
    <property type="term" value="C:cytoplasm"/>
    <property type="evidence" value="ECO:0007669"/>
    <property type="project" value="UniProtKB-ARBA"/>
</dbReference>
<gene>
    <name evidence="4" type="ORF">KL933_002806</name>
    <name evidence="5" type="ORF">KL946_003528</name>
</gene>
<keyword evidence="2" id="KW-0547">Nucleotide-binding</keyword>
<dbReference type="InterPro" id="IPR027417">
    <property type="entry name" value="P-loop_NTPase"/>
</dbReference>
<comment type="caution">
    <text evidence="4">The sequence shown here is derived from an EMBL/GenBank/DDBJ whole genome shotgun (WGS) entry which is preliminary data.</text>
</comment>
<dbReference type="GO" id="GO:0015937">
    <property type="term" value="P:coenzyme A biosynthetic process"/>
    <property type="evidence" value="ECO:0007669"/>
    <property type="project" value="InterPro"/>
</dbReference>
<keyword evidence="3" id="KW-0067">ATP-binding</keyword>
<dbReference type="HAMAP" id="MF_00376">
    <property type="entry name" value="Dephospho_CoA_kinase"/>
    <property type="match status" value="1"/>
</dbReference>
<dbReference type="EMBL" id="JAHLUN010000009">
    <property type="protein sequence ID" value="KAG7764088.1"/>
    <property type="molecule type" value="Genomic_DNA"/>
</dbReference>
<organism evidence="4 7">
    <name type="scientific">Ogataea haglerorum</name>
    <dbReference type="NCBI Taxonomy" id="1937702"/>
    <lineage>
        <taxon>Eukaryota</taxon>
        <taxon>Fungi</taxon>
        <taxon>Dikarya</taxon>
        <taxon>Ascomycota</taxon>
        <taxon>Saccharomycotina</taxon>
        <taxon>Pichiomycetes</taxon>
        <taxon>Pichiales</taxon>
        <taxon>Pichiaceae</taxon>
        <taxon>Ogataea</taxon>
    </lineage>
</organism>
<evidence type="ECO:0000313" key="7">
    <source>
        <dbReference type="Proteomes" id="UP000738402"/>
    </source>
</evidence>
<evidence type="ECO:0008006" key="8">
    <source>
        <dbReference type="Google" id="ProtNLM"/>
    </source>
</evidence>
<dbReference type="GO" id="GO:0005524">
    <property type="term" value="F:ATP binding"/>
    <property type="evidence" value="ECO:0007669"/>
    <property type="project" value="UniProtKB-KW"/>
</dbReference>
<dbReference type="PROSITE" id="PS51219">
    <property type="entry name" value="DPCK"/>
    <property type="match status" value="1"/>
</dbReference>
<dbReference type="FunFam" id="3.40.50.300:FF:000485">
    <property type="entry name" value="Dephospho-CoA kinase CAB5"/>
    <property type="match status" value="1"/>
</dbReference>
<dbReference type="Proteomes" id="UP000738402">
    <property type="component" value="Unassembled WGS sequence"/>
</dbReference>
<comment type="similarity">
    <text evidence="1">Belongs to the CoaE family.</text>
</comment>
<proteinExistence type="inferred from homology"/>
<dbReference type="Proteomes" id="UP000697297">
    <property type="component" value="Unassembled WGS sequence"/>
</dbReference>
<evidence type="ECO:0000313" key="6">
    <source>
        <dbReference type="Proteomes" id="UP000697297"/>
    </source>
</evidence>
<dbReference type="Pfam" id="PF01121">
    <property type="entry name" value="CoaE"/>
    <property type="match status" value="1"/>
</dbReference>
<sequence>MTAAGRWESPSSQCNNILNGSMKNKKINMLVLGLTGGIASGKSTVSKRLQEEHHITVIDADKIARQIVEPGRPAYKKIVRYFGGKIPDLVLPDGTLNRPTLGSYVFQNKSELQVLNKITHGQVRKEMLWLMLRSWLKLESIVVLDVPLLFEAGMDIICGTTISVVCDPKIQLERLMERNPELSRAECEKRISSQMSNDDKIKRSDYVLDNNNSLEELNRQVDSVIREVQPSIWVTLLEYIPFIGSLFAIKSVARRWWTHYEIGRQAKAD</sequence>
<dbReference type="CDD" id="cd02022">
    <property type="entry name" value="DPCK"/>
    <property type="match status" value="1"/>
</dbReference>
<dbReference type="GO" id="GO:0004140">
    <property type="term" value="F:dephospho-CoA kinase activity"/>
    <property type="evidence" value="ECO:0007669"/>
    <property type="project" value="InterPro"/>
</dbReference>
<evidence type="ECO:0000313" key="5">
    <source>
        <dbReference type="EMBL" id="KAG7764088.1"/>
    </source>
</evidence>